<dbReference type="InterPro" id="IPR009739">
    <property type="entry name" value="LprI-like_N"/>
</dbReference>
<evidence type="ECO:0000313" key="4">
    <source>
        <dbReference type="Proteomes" id="UP000282002"/>
    </source>
</evidence>
<keyword evidence="1" id="KW-0732">Signal</keyword>
<feature type="domain" description="Lysozyme inhibitor LprI-like N-terminal" evidence="2">
    <location>
        <begin position="25"/>
        <end position="125"/>
    </location>
</feature>
<evidence type="ECO:0000256" key="1">
    <source>
        <dbReference type="SAM" id="SignalP"/>
    </source>
</evidence>
<dbReference type="KEGG" id="taw:EI545_01390"/>
<feature type="signal peptide" evidence="1">
    <location>
        <begin position="1"/>
        <end position="20"/>
    </location>
</feature>
<dbReference type="RefSeq" id="WP_125323802.1">
    <property type="nucleotide sequence ID" value="NZ_CP034328.1"/>
</dbReference>
<organism evidence="3 4">
    <name type="scientific">Tabrizicola piscis</name>
    <dbReference type="NCBI Taxonomy" id="2494374"/>
    <lineage>
        <taxon>Bacteria</taxon>
        <taxon>Pseudomonadati</taxon>
        <taxon>Pseudomonadota</taxon>
        <taxon>Alphaproteobacteria</taxon>
        <taxon>Rhodobacterales</taxon>
        <taxon>Paracoccaceae</taxon>
        <taxon>Tabrizicola</taxon>
    </lineage>
</organism>
<dbReference type="Gene3D" id="1.20.1270.180">
    <property type="match status" value="1"/>
</dbReference>
<gene>
    <name evidence="3" type="ORF">EI545_01390</name>
</gene>
<reference evidence="3 4" key="1">
    <citation type="submission" date="2018-12" db="EMBL/GenBank/DDBJ databases">
        <title>Complete genome sequencing of Tabrizicola sp. K13M18.</title>
        <authorList>
            <person name="Bae J.-W."/>
        </authorList>
    </citation>
    <scope>NUCLEOTIDE SEQUENCE [LARGE SCALE GENOMIC DNA]</scope>
    <source>
        <strain evidence="3 4">K13M18</strain>
    </source>
</reference>
<keyword evidence="4" id="KW-1185">Reference proteome</keyword>
<dbReference type="Pfam" id="PF07007">
    <property type="entry name" value="LprI"/>
    <property type="match status" value="1"/>
</dbReference>
<protein>
    <submittedName>
        <fullName evidence="3">DUF1311 domain-containing protein</fullName>
    </submittedName>
</protein>
<sequence length="131" mass="14206">MLRVLLATASLTLVALPAAAQTPDCANAMAQRDLNICAEQDWQAADADLNRAYQQVMAEMKAMDTALPPELQGAETALRSAQRAWITYRDANCTAAGFPMRGGSAEPLLVYGCLRQMTLDRTEELLALVAY</sequence>
<dbReference type="AlphaFoldDB" id="A0A3S8U1Y6"/>
<accession>A0A3S8U1Y6</accession>
<dbReference type="OrthoDB" id="7340239at2"/>
<feature type="chain" id="PRO_5019432141" evidence="1">
    <location>
        <begin position="21"/>
        <end position="131"/>
    </location>
</feature>
<evidence type="ECO:0000259" key="2">
    <source>
        <dbReference type="Pfam" id="PF07007"/>
    </source>
</evidence>
<dbReference type="Proteomes" id="UP000282002">
    <property type="component" value="Chromosome"/>
</dbReference>
<dbReference type="PANTHER" id="PTHR39176:SF1">
    <property type="entry name" value="PERIPLASMIC PROTEIN"/>
    <property type="match status" value="1"/>
</dbReference>
<evidence type="ECO:0000313" key="3">
    <source>
        <dbReference type="EMBL" id="AZL57614.1"/>
    </source>
</evidence>
<dbReference type="EMBL" id="CP034328">
    <property type="protein sequence ID" value="AZL57614.1"/>
    <property type="molecule type" value="Genomic_DNA"/>
</dbReference>
<dbReference type="PANTHER" id="PTHR39176">
    <property type="entry name" value="PERIPLASMIC PROTEIN-RELATED"/>
    <property type="match status" value="1"/>
</dbReference>
<proteinExistence type="predicted"/>
<name>A0A3S8U1Y6_9RHOB</name>